<feature type="domain" description="Phospholipid/glycerol acyltransferase" evidence="6">
    <location>
        <begin position="71"/>
        <end position="196"/>
    </location>
</feature>
<dbReference type="Proteomes" id="UP001058364">
    <property type="component" value="Chromosome"/>
</dbReference>
<organism evidence="7 8">
    <name type="scientific">Mesomycoplasma molare</name>
    <dbReference type="NCBI Taxonomy" id="171288"/>
    <lineage>
        <taxon>Bacteria</taxon>
        <taxon>Bacillati</taxon>
        <taxon>Mycoplasmatota</taxon>
        <taxon>Mycoplasmoidales</taxon>
        <taxon>Metamycoplasmataceae</taxon>
        <taxon>Mesomycoplasma</taxon>
    </lineage>
</organism>
<evidence type="ECO:0000256" key="1">
    <source>
        <dbReference type="ARBA" id="ARBA00005189"/>
    </source>
</evidence>
<evidence type="ECO:0000256" key="4">
    <source>
        <dbReference type="ARBA" id="ARBA00023098"/>
    </source>
</evidence>
<reference evidence="7" key="1">
    <citation type="submission" date="2022-08" db="EMBL/GenBank/DDBJ databases">
        <title>Complete genome sequence of Mycoplasma molare type strain H 542.</title>
        <authorList>
            <person name="Spergser J."/>
        </authorList>
    </citation>
    <scope>NUCLEOTIDE SEQUENCE</scope>
    <source>
        <strain evidence="7">H 542</strain>
    </source>
</reference>
<evidence type="ECO:0000259" key="6">
    <source>
        <dbReference type="SMART" id="SM00563"/>
    </source>
</evidence>
<evidence type="ECO:0000256" key="5">
    <source>
        <dbReference type="ARBA" id="ARBA00023315"/>
    </source>
</evidence>
<dbReference type="PANTHER" id="PTHR10434">
    <property type="entry name" value="1-ACYL-SN-GLYCEROL-3-PHOSPHATE ACYLTRANSFERASE"/>
    <property type="match status" value="1"/>
</dbReference>
<keyword evidence="5 7" id="KW-0012">Acyltransferase</keyword>
<dbReference type="Pfam" id="PF01553">
    <property type="entry name" value="Acyltransferase"/>
    <property type="match status" value="1"/>
</dbReference>
<sequence length="255" mass="29294">MIKLKQILLAPIWLYRLNKIRRMSKKYKKGKLELSAQFRNDLILKYANKLLKLYNVNLIIKGKENITSKNSLIVANHLSNADAFIIFSALQSILETKHDPKKIVTFLAKIELTKNWTSRSVLNLIDTFFIDRSKIKDSVKTIDDFGNFIKNNKTYGVIFPEGTRSESGEIQNFKAGAFRVAKKMLLPILPVTINFSGKVFDSSRTKKLNVEVIFHPSLKPSSFVSQSNEAISLRVKDIIESRYIKSLPEKKRDKK</sequence>
<dbReference type="EMBL" id="CP103423">
    <property type="protein sequence ID" value="UWD34093.1"/>
    <property type="molecule type" value="Genomic_DNA"/>
</dbReference>
<proteinExistence type="predicted"/>
<keyword evidence="3" id="KW-0808">Transferase</keyword>
<name>A0ABY5TTV3_9BACT</name>
<keyword evidence="2" id="KW-0444">Lipid biosynthesis</keyword>
<dbReference type="SUPFAM" id="SSF69593">
    <property type="entry name" value="Glycerol-3-phosphate (1)-acyltransferase"/>
    <property type="match status" value="1"/>
</dbReference>
<protein>
    <submittedName>
        <fullName evidence="7">1-acyl-sn-glycerol-3-phosphate acyltransferase</fullName>
    </submittedName>
</protein>
<gene>
    <name evidence="7" type="ORF">NX772_03270</name>
</gene>
<dbReference type="CDD" id="cd07989">
    <property type="entry name" value="LPLAT_AGPAT-like"/>
    <property type="match status" value="1"/>
</dbReference>
<dbReference type="PANTHER" id="PTHR10434:SF64">
    <property type="entry name" value="1-ACYL-SN-GLYCEROL-3-PHOSPHATE ACYLTRANSFERASE-RELATED"/>
    <property type="match status" value="1"/>
</dbReference>
<evidence type="ECO:0000256" key="2">
    <source>
        <dbReference type="ARBA" id="ARBA00022516"/>
    </source>
</evidence>
<keyword evidence="8" id="KW-1185">Reference proteome</keyword>
<keyword evidence="4" id="KW-0443">Lipid metabolism</keyword>
<evidence type="ECO:0000313" key="7">
    <source>
        <dbReference type="EMBL" id="UWD34093.1"/>
    </source>
</evidence>
<evidence type="ECO:0000256" key="3">
    <source>
        <dbReference type="ARBA" id="ARBA00022679"/>
    </source>
</evidence>
<accession>A0ABY5TTV3</accession>
<evidence type="ECO:0000313" key="8">
    <source>
        <dbReference type="Proteomes" id="UP001058364"/>
    </source>
</evidence>
<dbReference type="GO" id="GO:0016746">
    <property type="term" value="F:acyltransferase activity"/>
    <property type="evidence" value="ECO:0007669"/>
    <property type="project" value="UniProtKB-KW"/>
</dbReference>
<comment type="pathway">
    <text evidence="1">Lipid metabolism.</text>
</comment>
<dbReference type="SMART" id="SM00563">
    <property type="entry name" value="PlsC"/>
    <property type="match status" value="1"/>
</dbReference>
<dbReference type="InterPro" id="IPR002123">
    <property type="entry name" value="Plipid/glycerol_acylTrfase"/>
</dbReference>
<dbReference type="RefSeq" id="WP_036449981.1">
    <property type="nucleotide sequence ID" value="NZ_CP103423.1"/>
</dbReference>